<dbReference type="PROSITE" id="PS50887">
    <property type="entry name" value="GGDEF"/>
    <property type="match status" value="1"/>
</dbReference>
<feature type="transmembrane region" description="Helical" evidence="1">
    <location>
        <begin position="12"/>
        <end position="33"/>
    </location>
</feature>
<dbReference type="SMART" id="SM00267">
    <property type="entry name" value="GGDEF"/>
    <property type="match status" value="1"/>
</dbReference>
<dbReference type="InterPro" id="IPR043128">
    <property type="entry name" value="Rev_trsase/Diguanyl_cyclase"/>
</dbReference>
<organism evidence="3 4">
    <name type="scientific">endosymbiont of Galathealinum brachiosum</name>
    <dbReference type="NCBI Taxonomy" id="2200906"/>
    <lineage>
        <taxon>Bacteria</taxon>
        <taxon>Pseudomonadati</taxon>
        <taxon>Pseudomonadota</taxon>
        <taxon>Gammaproteobacteria</taxon>
        <taxon>sulfur-oxidizing symbionts</taxon>
    </lineage>
</organism>
<reference evidence="3 4" key="1">
    <citation type="journal article" date="2018" name="ISME J.">
        <title>Endosymbiont genomes yield clues of tubeworm success.</title>
        <authorList>
            <person name="Li Y."/>
            <person name="Liles M.R."/>
            <person name="Halanych K.M."/>
        </authorList>
    </citation>
    <scope>NUCLEOTIDE SEQUENCE [LARGE SCALE GENOMIC DNA]</scope>
    <source>
        <strain evidence="3">A1464</strain>
    </source>
</reference>
<dbReference type="NCBIfam" id="TIGR00254">
    <property type="entry name" value="GGDEF"/>
    <property type="match status" value="1"/>
</dbReference>
<gene>
    <name evidence="3" type="ORF">DIZ80_07605</name>
</gene>
<keyword evidence="1" id="KW-1133">Transmembrane helix</keyword>
<sequence>MKNEKRKLFNIKITLIGLVVGLTFWVIASVYDYLLFYNDYITSLFMPHMSDLYYRLAIVFITTISAYLIGLYQYKSEYIEDLLKIEKVQREDAEYALKTSTVIDEETGLYTQAAAIKFLEHEVNQFQRFKTELSVVFLEIEGFSAFLQNQPESDIEKLKHDISEIVKSNIRRSDMAGHWGNNNYIMATVKTDSKQAKEVESKVRNNMNKLVHEYDDHMQVVTEITHLEESDSAMDFLNKIAMCRKAA</sequence>
<evidence type="ECO:0000259" key="2">
    <source>
        <dbReference type="PROSITE" id="PS50887"/>
    </source>
</evidence>
<evidence type="ECO:0000313" key="3">
    <source>
        <dbReference type="EMBL" id="RDH83991.1"/>
    </source>
</evidence>
<keyword evidence="4" id="KW-1185">Reference proteome</keyword>
<dbReference type="EMBL" id="QFXC01000008">
    <property type="protein sequence ID" value="RDH83991.1"/>
    <property type="molecule type" value="Genomic_DNA"/>
</dbReference>
<evidence type="ECO:0000313" key="4">
    <source>
        <dbReference type="Proteomes" id="UP000254266"/>
    </source>
</evidence>
<dbReference type="InterPro" id="IPR000160">
    <property type="entry name" value="GGDEF_dom"/>
</dbReference>
<dbReference type="Pfam" id="PF00990">
    <property type="entry name" value="GGDEF"/>
    <property type="match status" value="1"/>
</dbReference>
<evidence type="ECO:0000256" key="1">
    <source>
        <dbReference type="SAM" id="Phobius"/>
    </source>
</evidence>
<feature type="transmembrane region" description="Helical" evidence="1">
    <location>
        <begin position="53"/>
        <end position="74"/>
    </location>
</feature>
<dbReference type="AlphaFoldDB" id="A0A370DGI4"/>
<accession>A0A370DGI4</accession>
<feature type="domain" description="GGDEF" evidence="2">
    <location>
        <begin position="131"/>
        <end position="247"/>
    </location>
</feature>
<dbReference type="Proteomes" id="UP000254266">
    <property type="component" value="Unassembled WGS sequence"/>
</dbReference>
<dbReference type="Gene3D" id="3.30.70.270">
    <property type="match status" value="1"/>
</dbReference>
<keyword evidence="1" id="KW-0472">Membrane</keyword>
<protein>
    <recommendedName>
        <fullName evidence="2">GGDEF domain-containing protein</fullName>
    </recommendedName>
</protein>
<dbReference type="InterPro" id="IPR029787">
    <property type="entry name" value="Nucleotide_cyclase"/>
</dbReference>
<comment type="caution">
    <text evidence="3">The sequence shown here is derived from an EMBL/GenBank/DDBJ whole genome shotgun (WGS) entry which is preliminary data.</text>
</comment>
<name>A0A370DGI4_9GAMM</name>
<keyword evidence="1" id="KW-0812">Transmembrane</keyword>
<proteinExistence type="predicted"/>
<dbReference type="SUPFAM" id="SSF55073">
    <property type="entry name" value="Nucleotide cyclase"/>
    <property type="match status" value="1"/>
</dbReference>